<evidence type="ECO:0000313" key="1">
    <source>
        <dbReference type="EMBL" id="OMJ18225.1"/>
    </source>
</evidence>
<sequence length="67" mass="7705">MPIGCYDGEIFGMSEARCRPIQMEIDKATHMVANFGKPAAMERIMNELRITSVLMRTSTSRERAYYK</sequence>
<name>A0A1R1XUE3_9FUNG</name>
<dbReference type="OrthoDB" id="5558325at2759"/>
<organism evidence="1 2">
    <name type="scientific">Smittium culicis</name>
    <dbReference type="NCBI Taxonomy" id="133412"/>
    <lineage>
        <taxon>Eukaryota</taxon>
        <taxon>Fungi</taxon>
        <taxon>Fungi incertae sedis</taxon>
        <taxon>Zoopagomycota</taxon>
        <taxon>Kickxellomycotina</taxon>
        <taxon>Harpellomycetes</taxon>
        <taxon>Harpellales</taxon>
        <taxon>Legeriomycetaceae</taxon>
        <taxon>Smittium</taxon>
    </lineage>
</organism>
<keyword evidence="2" id="KW-1185">Reference proteome</keyword>
<protein>
    <submittedName>
        <fullName evidence="1">Uncharacterized protein</fullName>
    </submittedName>
</protein>
<proteinExistence type="predicted"/>
<dbReference type="AlphaFoldDB" id="A0A1R1XUE3"/>
<dbReference type="Proteomes" id="UP000187283">
    <property type="component" value="Unassembled WGS sequence"/>
</dbReference>
<gene>
    <name evidence="1" type="ORF">AYI70_g5480</name>
</gene>
<comment type="caution">
    <text evidence="1">The sequence shown here is derived from an EMBL/GenBank/DDBJ whole genome shotgun (WGS) entry which is preliminary data.</text>
</comment>
<reference evidence="1 2" key="1">
    <citation type="submission" date="2017-01" db="EMBL/GenBank/DDBJ databases">
        <authorList>
            <person name="Mah S.A."/>
            <person name="Swanson W.J."/>
            <person name="Moy G.W."/>
            <person name="Vacquier V.D."/>
        </authorList>
    </citation>
    <scope>NUCLEOTIDE SEQUENCE [LARGE SCALE GENOMIC DNA]</scope>
    <source>
        <strain evidence="1 2">GSMNP</strain>
    </source>
</reference>
<accession>A0A1R1XUE3</accession>
<evidence type="ECO:0000313" key="2">
    <source>
        <dbReference type="Proteomes" id="UP000187283"/>
    </source>
</evidence>
<dbReference type="EMBL" id="LSSN01001811">
    <property type="protein sequence ID" value="OMJ18225.1"/>
    <property type="molecule type" value="Genomic_DNA"/>
</dbReference>